<comment type="subcellular location">
    <subcellularLocation>
        <location evidence="1">Secreted</location>
        <location evidence="1">Cell wall</location>
    </subcellularLocation>
</comment>
<keyword evidence="3" id="KW-0134">Cell wall</keyword>
<dbReference type="PROSITE" id="PS00502">
    <property type="entry name" value="POLYGALACTURONASE"/>
    <property type="match status" value="1"/>
</dbReference>
<keyword evidence="4" id="KW-0964">Secreted</keyword>
<keyword evidence="10" id="KW-1133">Transmembrane helix</keyword>
<dbReference type="GO" id="GO:0005975">
    <property type="term" value="P:carbohydrate metabolic process"/>
    <property type="evidence" value="ECO:0007669"/>
    <property type="project" value="InterPro"/>
</dbReference>
<accession>C9EA47</accession>
<organism evidence="11">
    <name type="scientific">Carica papaya</name>
    <name type="common">Papaya</name>
    <dbReference type="NCBI Taxonomy" id="3649"/>
    <lineage>
        <taxon>Eukaryota</taxon>
        <taxon>Viridiplantae</taxon>
        <taxon>Streptophyta</taxon>
        <taxon>Embryophyta</taxon>
        <taxon>Tracheophyta</taxon>
        <taxon>Spermatophyta</taxon>
        <taxon>Magnoliopsida</taxon>
        <taxon>eudicotyledons</taxon>
        <taxon>Gunneridae</taxon>
        <taxon>Pentapetalae</taxon>
        <taxon>rosids</taxon>
        <taxon>malvids</taxon>
        <taxon>Brassicales</taxon>
        <taxon>Caricaceae</taxon>
        <taxon>Carica</taxon>
    </lineage>
</organism>
<dbReference type="CAZy" id="GH28">
    <property type="family name" value="Glycoside Hydrolase Family 28"/>
</dbReference>
<dbReference type="InterPro" id="IPR011050">
    <property type="entry name" value="Pectin_lyase_fold/virulence"/>
</dbReference>
<evidence type="ECO:0000256" key="4">
    <source>
        <dbReference type="ARBA" id="ARBA00022525"/>
    </source>
</evidence>
<evidence type="ECO:0000256" key="6">
    <source>
        <dbReference type="ARBA" id="ARBA00023295"/>
    </source>
</evidence>
<feature type="active site" evidence="8">
    <location>
        <position position="250"/>
    </location>
</feature>
<dbReference type="Pfam" id="PF00295">
    <property type="entry name" value="Glyco_hydro_28"/>
    <property type="match status" value="1"/>
</dbReference>
<dbReference type="PANTHER" id="PTHR31375">
    <property type="match status" value="1"/>
</dbReference>
<comment type="similarity">
    <text evidence="2 9">Belongs to the glycosyl hydrolase 28 family.</text>
</comment>
<evidence type="ECO:0000256" key="5">
    <source>
        <dbReference type="ARBA" id="ARBA00022801"/>
    </source>
</evidence>
<evidence type="ECO:0000256" key="3">
    <source>
        <dbReference type="ARBA" id="ARBA00022512"/>
    </source>
</evidence>
<name>C9EA47_CARPA</name>
<dbReference type="AlphaFoldDB" id="C9EA47"/>
<dbReference type="InterPro" id="IPR000743">
    <property type="entry name" value="Glyco_hydro_28"/>
</dbReference>
<evidence type="ECO:0000256" key="8">
    <source>
        <dbReference type="PROSITE-ProRule" id="PRU10052"/>
    </source>
</evidence>
<dbReference type="SMART" id="SM00710">
    <property type="entry name" value="PbH1"/>
    <property type="match status" value="5"/>
</dbReference>
<feature type="transmembrane region" description="Helical" evidence="10">
    <location>
        <begin position="6"/>
        <end position="26"/>
    </location>
</feature>
<evidence type="ECO:0000313" key="11">
    <source>
        <dbReference type="EMBL" id="ACV85697.1"/>
    </source>
</evidence>
<evidence type="ECO:0000256" key="7">
    <source>
        <dbReference type="ARBA" id="ARBA00023316"/>
    </source>
</evidence>
<dbReference type="Gene3D" id="2.160.20.10">
    <property type="entry name" value="Single-stranded right-handed beta-helix, Pectin lyase-like"/>
    <property type="match status" value="1"/>
</dbReference>
<keyword evidence="10" id="KW-0472">Membrane</keyword>
<evidence type="ECO:0000256" key="10">
    <source>
        <dbReference type="SAM" id="Phobius"/>
    </source>
</evidence>
<keyword evidence="5 9" id="KW-0378">Hydrolase</keyword>
<sequence>MANLMVNSVSHIIVVIIIFIFFFFCIKTSSASPTSTRTFNVVHYGAKPDGLTDSTKAFIAAWHEACSSINPATIYVPVGKFLLHNAVFQGKCKNNISIRIEGTLVAPPYKVTKFFENWVLFEGVNGVSIFGGILDGQGASLWACKKSHKGCPKGATTLRFKRSSNIELNGVTSVNSQLYHIVIEESYNVKVQGAKVSASGDSPNTDGIHVQLSKDITIFDSRIATGDDCISVGPGTTNLWIENIACGPGHGISIGSLGKELKEAGVEDVTVKSVRLSGTKNGLRIKTWGRPSSGYARNIHFQNVVMNKVKNPIIIDQQYCPDKHCPHKSGIKISEITYENIHGTSATKVGIMLDCSSEQPCSGIRMEDVNLTYEDKPAQASCINANIDQ</sequence>
<dbReference type="GO" id="GO:0071555">
    <property type="term" value="P:cell wall organization"/>
    <property type="evidence" value="ECO:0007669"/>
    <property type="project" value="UniProtKB-KW"/>
</dbReference>
<dbReference type="GO" id="GO:0004650">
    <property type="term" value="F:polygalacturonase activity"/>
    <property type="evidence" value="ECO:0007669"/>
    <property type="project" value="UniProtKB-EC"/>
</dbReference>
<dbReference type="SUPFAM" id="SSF51126">
    <property type="entry name" value="Pectin lyase-like"/>
    <property type="match status" value="1"/>
</dbReference>
<dbReference type="FunFam" id="2.160.20.10:FF:000004">
    <property type="entry name" value="Pectin lyase-like superfamily protein"/>
    <property type="match status" value="1"/>
</dbReference>
<dbReference type="EC" id="3.2.1.15" evidence="11"/>
<reference evidence="11" key="1">
    <citation type="submission" date="2009-08" db="EMBL/GenBank/DDBJ databases">
        <title>Cloning, characterization and expression pattern of cell wall hydrolases from papaya fruit.</title>
        <authorList>
            <person name="Fabi J.P."/>
            <person name="Lajolo F.M."/>
            <person name="Nascimento J.R.O."/>
        </authorList>
    </citation>
    <scope>NUCLEOTIDE SEQUENCE</scope>
</reference>
<dbReference type="InterPro" id="IPR006626">
    <property type="entry name" value="PbH1"/>
</dbReference>
<dbReference type="EMBL" id="GQ479796">
    <property type="protein sequence ID" value="ACV85697.1"/>
    <property type="molecule type" value="mRNA"/>
</dbReference>
<evidence type="ECO:0000256" key="1">
    <source>
        <dbReference type="ARBA" id="ARBA00004191"/>
    </source>
</evidence>
<protein>
    <submittedName>
        <fullName evidence="11">Ripening-induced polygalacturonase 4</fullName>
        <ecNumber evidence="11">3.2.1.15</ecNumber>
    </submittedName>
</protein>
<evidence type="ECO:0000256" key="9">
    <source>
        <dbReference type="RuleBase" id="RU361169"/>
    </source>
</evidence>
<proteinExistence type="evidence at transcript level"/>
<keyword evidence="7" id="KW-0961">Cell wall biogenesis/degradation</keyword>
<dbReference type="SMR" id="C9EA47"/>
<keyword evidence="10" id="KW-0812">Transmembrane</keyword>
<evidence type="ECO:0000256" key="2">
    <source>
        <dbReference type="ARBA" id="ARBA00008834"/>
    </source>
</evidence>
<dbReference type="InterPro" id="IPR012334">
    <property type="entry name" value="Pectin_lyas_fold"/>
</dbReference>
<keyword evidence="6 9" id="KW-0326">Glycosidase</keyword>